<organism evidence="1">
    <name type="scientific">Notodromas monacha</name>
    <dbReference type="NCBI Taxonomy" id="399045"/>
    <lineage>
        <taxon>Eukaryota</taxon>
        <taxon>Metazoa</taxon>
        <taxon>Ecdysozoa</taxon>
        <taxon>Arthropoda</taxon>
        <taxon>Crustacea</taxon>
        <taxon>Oligostraca</taxon>
        <taxon>Ostracoda</taxon>
        <taxon>Podocopa</taxon>
        <taxon>Podocopida</taxon>
        <taxon>Cypridocopina</taxon>
        <taxon>Cypridoidea</taxon>
        <taxon>Cyprididae</taxon>
        <taxon>Notodromas</taxon>
    </lineage>
</organism>
<accession>A0A7R9G8B6</accession>
<dbReference type="Proteomes" id="UP000678499">
    <property type="component" value="Unassembled WGS sequence"/>
</dbReference>
<reference evidence="1" key="1">
    <citation type="submission" date="2020-11" db="EMBL/GenBank/DDBJ databases">
        <authorList>
            <person name="Tran Van P."/>
        </authorList>
    </citation>
    <scope>NUCLEOTIDE SEQUENCE</scope>
</reference>
<keyword evidence="2" id="KW-1185">Reference proteome</keyword>
<evidence type="ECO:0000313" key="1">
    <source>
        <dbReference type="EMBL" id="CAD7272952.1"/>
    </source>
</evidence>
<dbReference type="AlphaFoldDB" id="A0A7R9G8B6"/>
<gene>
    <name evidence="1" type="ORF">NMOB1V02_LOCUS863</name>
</gene>
<dbReference type="EMBL" id="CAJPEX010000078">
    <property type="protein sequence ID" value="CAG0913104.1"/>
    <property type="molecule type" value="Genomic_DNA"/>
</dbReference>
<name>A0A7R9G8B6_9CRUS</name>
<proteinExistence type="predicted"/>
<sequence>MTTDDLDRIWATQIRKHEATLLSKLFMVICLRGTSLPSGLTTFLNVFSCHLTAEMTVPVLNQSISGRSSLSGAARSHMVPVQLRNVKLAWFAVREVDSYGLSNENSTKASESHDLQVGVEEMRLEVTSACGEKQELCHELERVRRRMGTPFLSTATPMDLSPVPAAYSFSPISVRLPQIGSDADDSFVIKSTVGITEDRLDENDDDDDDLR</sequence>
<dbReference type="EMBL" id="OA882115">
    <property type="protein sequence ID" value="CAD7272952.1"/>
    <property type="molecule type" value="Genomic_DNA"/>
</dbReference>
<protein>
    <submittedName>
        <fullName evidence="1">Uncharacterized protein</fullName>
    </submittedName>
</protein>
<evidence type="ECO:0000313" key="2">
    <source>
        <dbReference type="Proteomes" id="UP000678499"/>
    </source>
</evidence>